<name>A0A8I1ECC1_PSEPU</name>
<sequence>MSKNKMKIKLVLLIALIMSIVALCAGFIWLGVGIYGARFYVFSCISSFLSFIIVRTLLSSMFVAIDELDKAVKASSVQAATV</sequence>
<evidence type="ECO:0000256" key="1">
    <source>
        <dbReference type="SAM" id="Phobius"/>
    </source>
</evidence>
<evidence type="ECO:0000313" key="3">
    <source>
        <dbReference type="Proteomes" id="UP000637061"/>
    </source>
</evidence>
<reference evidence="2" key="1">
    <citation type="submission" date="2020-12" db="EMBL/GenBank/DDBJ databases">
        <title>Enhanced detection system for hospital associated transmission using whole genome sequencing surveillance.</title>
        <authorList>
            <person name="Harrison L.H."/>
            <person name="Van Tyne D."/>
            <person name="Marsh J.W."/>
            <person name="Griffith M.P."/>
            <person name="Snyder D.J."/>
            <person name="Cooper V.S."/>
            <person name="Mustapha M."/>
        </authorList>
    </citation>
    <scope>NUCLEOTIDE SEQUENCE</scope>
    <source>
        <strain evidence="2">PSB00042</strain>
    </source>
</reference>
<keyword evidence="1" id="KW-0812">Transmembrane</keyword>
<keyword evidence="1" id="KW-1133">Transmembrane helix</keyword>
<protein>
    <submittedName>
        <fullName evidence="2">Uncharacterized protein</fullName>
    </submittedName>
</protein>
<accession>A0A8I1ECC1</accession>
<dbReference type="EMBL" id="JAEHTE010000001">
    <property type="protein sequence ID" value="MBI6882752.1"/>
    <property type="molecule type" value="Genomic_DNA"/>
</dbReference>
<feature type="transmembrane region" description="Helical" evidence="1">
    <location>
        <begin position="40"/>
        <end position="65"/>
    </location>
</feature>
<proteinExistence type="predicted"/>
<keyword evidence="1" id="KW-0472">Membrane</keyword>
<feature type="transmembrane region" description="Helical" evidence="1">
    <location>
        <begin position="12"/>
        <end position="34"/>
    </location>
</feature>
<evidence type="ECO:0000313" key="2">
    <source>
        <dbReference type="EMBL" id="MBI6882752.1"/>
    </source>
</evidence>
<gene>
    <name evidence="2" type="ORF">JEU22_02405</name>
</gene>
<comment type="caution">
    <text evidence="2">The sequence shown here is derived from an EMBL/GenBank/DDBJ whole genome shotgun (WGS) entry which is preliminary data.</text>
</comment>
<dbReference type="Proteomes" id="UP000637061">
    <property type="component" value="Unassembled WGS sequence"/>
</dbReference>
<organism evidence="2 3">
    <name type="scientific">Pseudomonas putida</name>
    <name type="common">Arthrobacter siderocapsulatus</name>
    <dbReference type="NCBI Taxonomy" id="303"/>
    <lineage>
        <taxon>Bacteria</taxon>
        <taxon>Pseudomonadati</taxon>
        <taxon>Pseudomonadota</taxon>
        <taxon>Gammaproteobacteria</taxon>
        <taxon>Pseudomonadales</taxon>
        <taxon>Pseudomonadaceae</taxon>
        <taxon>Pseudomonas</taxon>
    </lineage>
</organism>
<dbReference type="AlphaFoldDB" id="A0A8I1ECC1"/>